<gene>
    <name evidence="1" type="ORF">J5O05_04500</name>
</gene>
<name>A0A975DI15_9GAMM</name>
<dbReference type="KEGG" id="pxi:J5O05_04500"/>
<evidence type="ECO:0000313" key="2">
    <source>
        <dbReference type="Proteomes" id="UP000664904"/>
    </source>
</evidence>
<evidence type="ECO:0000313" key="1">
    <source>
        <dbReference type="EMBL" id="QTH72153.1"/>
    </source>
</evidence>
<protein>
    <submittedName>
        <fullName evidence="1">Tetratricopeptide repeat protein</fullName>
    </submittedName>
</protein>
<proteinExistence type="predicted"/>
<dbReference type="Proteomes" id="UP000664904">
    <property type="component" value="Chromosome"/>
</dbReference>
<dbReference type="InterPro" id="IPR011990">
    <property type="entry name" value="TPR-like_helical_dom_sf"/>
</dbReference>
<dbReference type="AlphaFoldDB" id="A0A975DI15"/>
<dbReference type="SUPFAM" id="SSF48452">
    <property type="entry name" value="TPR-like"/>
    <property type="match status" value="1"/>
</dbReference>
<keyword evidence="2" id="KW-1185">Reference proteome</keyword>
<reference evidence="1" key="1">
    <citation type="submission" date="2021-03" db="EMBL/GenBank/DDBJ databases">
        <title>Complete Genome of Pseudoalteromonas xiamenensis STKMTI.2, a new potential marine bacterium producing anti-Vibrio compounds.</title>
        <authorList>
            <person name="Handayani D.P."/>
            <person name="Isnansetyo A."/>
            <person name="Istiqomah I."/>
            <person name="Jumina J."/>
        </authorList>
    </citation>
    <scope>NUCLEOTIDE SEQUENCE</scope>
    <source>
        <strain evidence="1">STKMTI.2</strain>
    </source>
</reference>
<organism evidence="1 2">
    <name type="scientific">Pseudoalteromonas xiamenensis</name>
    <dbReference type="NCBI Taxonomy" id="882626"/>
    <lineage>
        <taxon>Bacteria</taxon>
        <taxon>Pseudomonadati</taxon>
        <taxon>Pseudomonadota</taxon>
        <taxon>Gammaproteobacteria</taxon>
        <taxon>Alteromonadales</taxon>
        <taxon>Pseudoalteromonadaceae</taxon>
        <taxon>Pseudoalteromonas</taxon>
    </lineage>
</organism>
<accession>A0A975DI15</accession>
<dbReference type="EMBL" id="CP072133">
    <property type="protein sequence ID" value="QTH72153.1"/>
    <property type="molecule type" value="Genomic_DNA"/>
</dbReference>
<dbReference type="RefSeq" id="WP_208843775.1">
    <property type="nucleotide sequence ID" value="NZ_CP072133.1"/>
</dbReference>
<dbReference type="Gene3D" id="1.25.40.10">
    <property type="entry name" value="Tetratricopeptide repeat domain"/>
    <property type="match status" value="1"/>
</dbReference>
<sequence length="297" mass="34936">MERWDTVQKRTPSKGAYLEHIFVLRAAVETKDVALFNDVALRLTSAEYAVYFRGSEHKLLNNWAILLRHQNAFEQSRRAYECAKDIAFANEDTEQVVKIALNLHSILLKQGKLDEAKEVLREVEILSKETAYSTRLSHKLGMYYQAEKDYERASEFYQQAFVRFSLAHDFERAAISGLNLLHVQLVQRNRVGFWRYAQSVKEIIQQVPRNNSQYLLHFSVMQKIVEVMAFEFSKERANLPEHWQEMMFKYGLNEEVELYRAMIGLTSGYVQQTSNTKRQVRNEVLPTPSWYLNYCQQ</sequence>